<reference evidence="1" key="2">
    <citation type="journal article" date="2022" name="New Phytol.">
        <title>Evolutionary transition to the ectomycorrhizal habit in the genomes of a hyperdiverse lineage of mushroom-forming fungi.</title>
        <authorList>
            <person name="Looney B."/>
            <person name="Miyauchi S."/>
            <person name="Morin E."/>
            <person name="Drula E."/>
            <person name="Courty P.E."/>
            <person name="Kohler A."/>
            <person name="Kuo A."/>
            <person name="LaButti K."/>
            <person name="Pangilinan J."/>
            <person name="Lipzen A."/>
            <person name="Riley R."/>
            <person name="Andreopoulos W."/>
            <person name="He G."/>
            <person name="Johnson J."/>
            <person name="Nolan M."/>
            <person name="Tritt A."/>
            <person name="Barry K.W."/>
            <person name="Grigoriev I.V."/>
            <person name="Nagy L.G."/>
            <person name="Hibbett D."/>
            <person name="Henrissat B."/>
            <person name="Matheny P.B."/>
            <person name="Labbe J."/>
            <person name="Martin F.M."/>
        </authorList>
    </citation>
    <scope>NUCLEOTIDE SEQUENCE</scope>
    <source>
        <strain evidence="1">FP105234-sp</strain>
    </source>
</reference>
<organism evidence="1 2">
    <name type="scientific">Auriscalpium vulgare</name>
    <dbReference type="NCBI Taxonomy" id="40419"/>
    <lineage>
        <taxon>Eukaryota</taxon>
        <taxon>Fungi</taxon>
        <taxon>Dikarya</taxon>
        <taxon>Basidiomycota</taxon>
        <taxon>Agaricomycotina</taxon>
        <taxon>Agaricomycetes</taxon>
        <taxon>Russulales</taxon>
        <taxon>Auriscalpiaceae</taxon>
        <taxon>Auriscalpium</taxon>
    </lineage>
</organism>
<gene>
    <name evidence="1" type="ORF">FA95DRAFT_823786</name>
</gene>
<dbReference type="Proteomes" id="UP000814033">
    <property type="component" value="Unassembled WGS sequence"/>
</dbReference>
<comment type="caution">
    <text evidence="1">The sequence shown here is derived from an EMBL/GenBank/DDBJ whole genome shotgun (WGS) entry which is preliminary data.</text>
</comment>
<evidence type="ECO:0000313" key="1">
    <source>
        <dbReference type="EMBL" id="KAI0040785.1"/>
    </source>
</evidence>
<protein>
    <submittedName>
        <fullName evidence="1">Uncharacterized protein</fullName>
    </submittedName>
</protein>
<reference evidence="1" key="1">
    <citation type="submission" date="2021-02" db="EMBL/GenBank/DDBJ databases">
        <authorList>
            <consortium name="DOE Joint Genome Institute"/>
            <person name="Ahrendt S."/>
            <person name="Looney B.P."/>
            <person name="Miyauchi S."/>
            <person name="Morin E."/>
            <person name="Drula E."/>
            <person name="Courty P.E."/>
            <person name="Chicoki N."/>
            <person name="Fauchery L."/>
            <person name="Kohler A."/>
            <person name="Kuo A."/>
            <person name="Labutti K."/>
            <person name="Pangilinan J."/>
            <person name="Lipzen A."/>
            <person name="Riley R."/>
            <person name="Andreopoulos W."/>
            <person name="He G."/>
            <person name="Johnson J."/>
            <person name="Barry K.W."/>
            <person name="Grigoriev I.V."/>
            <person name="Nagy L."/>
            <person name="Hibbett D."/>
            <person name="Henrissat B."/>
            <person name="Matheny P.B."/>
            <person name="Labbe J."/>
            <person name="Martin F."/>
        </authorList>
    </citation>
    <scope>NUCLEOTIDE SEQUENCE</scope>
    <source>
        <strain evidence="1">FP105234-sp</strain>
    </source>
</reference>
<keyword evidence="2" id="KW-1185">Reference proteome</keyword>
<evidence type="ECO:0000313" key="2">
    <source>
        <dbReference type="Proteomes" id="UP000814033"/>
    </source>
</evidence>
<sequence length="192" mass="21155">MVSQLNVVDEIKLDHNNVRDLFERFKAAHGKDERAVIANTLIREMSVHGEAEEISVYNEFPKYGLGDVVGHNKQEHADIKRLVYEADVTPASHDSYDDVVTRAVTTFLEHAGEEEADQLAKLQNQVSAEESDRLAREFLAARRKVPTRAHPAAPQTGGAAQKAAGGAASLVDKAVESLGGREFVDLKYQHPE</sequence>
<name>A0ACB8RAH5_9AGAM</name>
<proteinExistence type="predicted"/>
<accession>A0ACB8RAH5</accession>
<dbReference type="EMBL" id="MU276167">
    <property type="protein sequence ID" value="KAI0040785.1"/>
    <property type="molecule type" value="Genomic_DNA"/>
</dbReference>